<evidence type="ECO:0000313" key="1">
    <source>
        <dbReference type="EMBL" id="EYB94837.1"/>
    </source>
</evidence>
<dbReference type="Proteomes" id="UP000024635">
    <property type="component" value="Unassembled WGS sequence"/>
</dbReference>
<name>A0A016SWN8_9BILA</name>
<protein>
    <submittedName>
        <fullName evidence="1">Uncharacterized protein</fullName>
    </submittedName>
</protein>
<comment type="caution">
    <text evidence="1">The sequence shown here is derived from an EMBL/GenBank/DDBJ whole genome shotgun (WGS) entry which is preliminary data.</text>
</comment>
<keyword evidence="2" id="KW-1185">Reference proteome</keyword>
<proteinExistence type="predicted"/>
<gene>
    <name evidence="1" type="primary">Acey_s0167.g151</name>
    <name evidence="1" type="ORF">Y032_0167g151</name>
</gene>
<sequence length="71" mass="8030">MTELDQPCRVVDEKEFHNNHQMVQLDELAPGTFILYRDTFQLRNVCVHDATMRGQALARAFPGVGAETSPL</sequence>
<accession>A0A016SWN8</accession>
<evidence type="ECO:0000313" key="2">
    <source>
        <dbReference type="Proteomes" id="UP000024635"/>
    </source>
</evidence>
<reference evidence="2" key="1">
    <citation type="journal article" date="2015" name="Nat. Genet.">
        <title>The genome and transcriptome of the zoonotic hookworm Ancylostoma ceylanicum identify infection-specific gene families.</title>
        <authorList>
            <person name="Schwarz E.M."/>
            <person name="Hu Y."/>
            <person name="Antoshechkin I."/>
            <person name="Miller M.M."/>
            <person name="Sternberg P.W."/>
            <person name="Aroian R.V."/>
        </authorList>
    </citation>
    <scope>NUCLEOTIDE SEQUENCE</scope>
    <source>
        <strain evidence="2">HY135</strain>
    </source>
</reference>
<dbReference type="AlphaFoldDB" id="A0A016SWN8"/>
<dbReference type="EMBL" id="JARK01001503">
    <property type="protein sequence ID" value="EYB94837.1"/>
    <property type="molecule type" value="Genomic_DNA"/>
</dbReference>
<organism evidence="1 2">
    <name type="scientific">Ancylostoma ceylanicum</name>
    <dbReference type="NCBI Taxonomy" id="53326"/>
    <lineage>
        <taxon>Eukaryota</taxon>
        <taxon>Metazoa</taxon>
        <taxon>Ecdysozoa</taxon>
        <taxon>Nematoda</taxon>
        <taxon>Chromadorea</taxon>
        <taxon>Rhabditida</taxon>
        <taxon>Rhabditina</taxon>
        <taxon>Rhabditomorpha</taxon>
        <taxon>Strongyloidea</taxon>
        <taxon>Ancylostomatidae</taxon>
        <taxon>Ancylostomatinae</taxon>
        <taxon>Ancylostoma</taxon>
    </lineage>
</organism>